<feature type="transmembrane region" description="Helical" evidence="7">
    <location>
        <begin position="218"/>
        <end position="243"/>
    </location>
</feature>
<organism evidence="9 10">
    <name type="scientific">Paenibacillus rhizosphaerae</name>
    <dbReference type="NCBI Taxonomy" id="297318"/>
    <lineage>
        <taxon>Bacteria</taxon>
        <taxon>Bacillati</taxon>
        <taxon>Bacillota</taxon>
        <taxon>Bacilli</taxon>
        <taxon>Bacillales</taxon>
        <taxon>Paenibacillaceae</taxon>
        <taxon>Paenibacillus</taxon>
    </lineage>
</organism>
<evidence type="ECO:0000256" key="1">
    <source>
        <dbReference type="ARBA" id="ARBA00004651"/>
    </source>
</evidence>
<feature type="transmembrane region" description="Helical" evidence="7">
    <location>
        <begin position="380"/>
        <end position="402"/>
    </location>
</feature>
<evidence type="ECO:0000256" key="4">
    <source>
        <dbReference type="ARBA" id="ARBA00022692"/>
    </source>
</evidence>
<dbReference type="InterPro" id="IPR020846">
    <property type="entry name" value="MFS_dom"/>
</dbReference>
<evidence type="ECO:0000313" key="10">
    <source>
        <dbReference type="Proteomes" id="UP000187172"/>
    </source>
</evidence>
<reference evidence="9 10" key="1">
    <citation type="submission" date="2016-11" db="EMBL/GenBank/DDBJ databases">
        <title>Paenibacillus species isolates.</title>
        <authorList>
            <person name="Beno S.M."/>
        </authorList>
    </citation>
    <scope>NUCLEOTIDE SEQUENCE [LARGE SCALE GENOMIC DNA]</scope>
    <source>
        <strain evidence="9 10">FSL R5-0378</strain>
    </source>
</reference>
<feature type="transmembrane region" description="Helical" evidence="7">
    <location>
        <begin position="73"/>
        <end position="93"/>
    </location>
</feature>
<evidence type="ECO:0000256" key="3">
    <source>
        <dbReference type="ARBA" id="ARBA00022475"/>
    </source>
</evidence>
<feature type="transmembrane region" description="Helical" evidence="7">
    <location>
        <begin position="99"/>
        <end position="120"/>
    </location>
</feature>
<gene>
    <name evidence="9" type="ORF">BK138_05760</name>
</gene>
<dbReference type="PANTHER" id="PTHR23517">
    <property type="entry name" value="RESISTANCE PROTEIN MDTM, PUTATIVE-RELATED-RELATED"/>
    <property type="match status" value="1"/>
</dbReference>
<evidence type="ECO:0000256" key="6">
    <source>
        <dbReference type="ARBA" id="ARBA00023136"/>
    </source>
</evidence>
<comment type="caution">
    <text evidence="9">The sequence shown here is derived from an EMBL/GenBank/DDBJ whole genome shotgun (WGS) entry which is preliminary data.</text>
</comment>
<keyword evidence="4 7" id="KW-0812">Transmembrane</keyword>
<feature type="transmembrane region" description="Helical" evidence="7">
    <location>
        <begin position="12"/>
        <end position="31"/>
    </location>
</feature>
<sequence>MNWLKWDLNLQIRLIGDTLFNLLFWMYFPYITLFFSDAFGKTAASMLMAVPPLVSLLGSLFGGYLADRFGRRPAMLLGACMQSCMFAVFALSPSHWLDYAAYIGLGLGGAIYSPGSSAMVADVTPEKDRRMVFATFVTGRNIGAVFGPALGSVFFFQYRHELLWTCTSVTLLYFLTILLFSRETLPASARMNRTRSKLTAILKEQVVSYGVIFKDKVFALYIAAGILVTIAFMQLDMYLAMYVKEYVPGQALLSFSGWTFNLSSAQVFGLMLGLNGLLFVLCVLPVTKLFEGWSERNILIMSALLFGGGMFLIGLTTQVWLLLVFTFVFTIGELSRSPVTDSFISKYAPEHARGQYMGAANLQFSVGRFIAPVTIMLSSWFPPVVVFGFILLATILSSLLYVQVFKIIPSSYYERKAEITG</sequence>
<dbReference type="PROSITE" id="PS00216">
    <property type="entry name" value="SUGAR_TRANSPORT_1"/>
    <property type="match status" value="1"/>
</dbReference>
<feature type="transmembrane region" description="Helical" evidence="7">
    <location>
        <begin position="162"/>
        <end position="181"/>
    </location>
</feature>
<name>A0A1R1F214_9BACL</name>
<dbReference type="PANTHER" id="PTHR23517:SF3">
    <property type="entry name" value="INTEGRAL MEMBRANE TRANSPORT PROTEIN"/>
    <property type="match status" value="1"/>
</dbReference>
<feature type="domain" description="Major facilitator superfamily (MFS) profile" evidence="8">
    <location>
        <begin position="1"/>
        <end position="406"/>
    </location>
</feature>
<dbReference type="GO" id="GO:0005886">
    <property type="term" value="C:plasma membrane"/>
    <property type="evidence" value="ECO:0007669"/>
    <property type="project" value="UniProtKB-SubCell"/>
</dbReference>
<evidence type="ECO:0000313" key="9">
    <source>
        <dbReference type="EMBL" id="OMF58070.1"/>
    </source>
</evidence>
<evidence type="ECO:0000259" key="8">
    <source>
        <dbReference type="PROSITE" id="PS50850"/>
    </source>
</evidence>
<feature type="transmembrane region" description="Helical" evidence="7">
    <location>
        <begin position="263"/>
        <end position="286"/>
    </location>
</feature>
<evidence type="ECO:0000256" key="2">
    <source>
        <dbReference type="ARBA" id="ARBA00022448"/>
    </source>
</evidence>
<dbReference type="InterPro" id="IPR011701">
    <property type="entry name" value="MFS"/>
</dbReference>
<dbReference type="Gene3D" id="1.20.1250.20">
    <property type="entry name" value="MFS general substrate transporter like domains"/>
    <property type="match status" value="1"/>
</dbReference>
<dbReference type="RefSeq" id="WP_076167165.1">
    <property type="nucleotide sequence ID" value="NZ_MRTP01000001.1"/>
</dbReference>
<keyword evidence="6 7" id="KW-0472">Membrane</keyword>
<accession>A0A1R1F214</accession>
<dbReference type="PROSITE" id="PS50850">
    <property type="entry name" value="MFS"/>
    <property type="match status" value="1"/>
</dbReference>
<dbReference type="GO" id="GO:0022857">
    <property type="term" value="F:transmembrane transporter activity"/>
    <property type="evidence" value="ECO:0007669"/>
    <property type="project" value="InterPro"/>
</dbReference>
<keyword evidence="5 7" id="KW-1133">Transmembrane helix</keyword>
<keyword evidence="10" id="KW-1185">Reference proteome</keyword>
<proteinExistence type="predicted"/>
<comment type="subcellular location">
    <subcellularLocation>
        <location evidence="1">Cell membrane</location>
        <topology evidence="1">Multi-pass membrane protein</topology>
    </subcellularLocation>
</comment>
<dbReference type="Proteomes" id="UP000187172">
    <property type="component" value="Unassembled WGS sequence"/>
</dbReference>
<dbReference type="AlphaFoldDB" id="A0A1R1F214"/>
<dbReference type="Pfam" id="PF07690">
    <property type="entry name" value="MFS_1"/>
    <property type="match status" value="2"/>
</dbReference>
<evidence type="ECO:0000256" key="7">
    <source>
        <dbReference type="SAM" id="Phobius"/>
    </source>
</evidence>
<feature type="transmembrane region" description="Helical" evidence="7">
    <location>
        <begin position="43"/>
        <end position="66"/>
    </location>
</feature>
<dbReference type="InterPro" id="IPR036259">
    <property type="entry name" value="MFS_trans_sf"/>
</dbReference>
<keyword evidence="2" id="KW-0813">Transport</keyword>
<dbReference type="SUPFAM" id="SSF103473">
    <property type="entry name" value="MFS general substrate transporter"/>
    <property type="match status" value="1"/>
</dbReference>
<dbReference type="InterPro" id="IPR005829">
    <property type="entry name" value="Sugar_transporter_CS"/>
</dbReference>
<dbReference type="EMBL" id="MRTP01000001">
    <property type="protein sequence ID" value="OMF58070.1"/>
    <property type="molecule type" value="Genomic_DNA"/>
</dbReference>
<dbReference type="STRING" id="297318.BK138_05760"/>
<keyword evidence="3" id="KW-1003">Cell membrane</keyword>
<feature type="transmembrane region" description="Helical" evidence="7">
    <location>
        <begin position="298"/>
        <end position="331"/>
    </location>
</feature>
<evidence type="ECO:0000256" key="5">
    <source>
        <dbReference type="ARBA" id="ARBA00022989"/>
    </source>
</evidence>
<protein>
    <submittedName>
        <fullName evidence="9">MFS transporter</fullName>
    </submittedName>
</protein>
<feature type="transmembrane region" description="Helical" evidence="7">
    <location>
        <begin position="132"/>
        <end position="156"/>
    </location>
</feature>
<dbReference type="InterPro" id="IPR050171">
    <property type="entry name" value="MFS_Transporters"/>
</dbReference>